<gene>
    <name evidence="2" type="ORF">ACFQL7_00665</name>
</gene>
<dbReference type="GeneID" id="76198048"/>
<comment type="caution">
    <text evidence="2">The sequence shown here is derived from an EMBL/GenBank/DDBJ whole genome shotgun (WGS) entry which is preliminary data.</text>
</comment>
<dbReference type="RefSeq" id="WP_264555393.1">
    <property type="nucleotide sequence ID" value="NZ_CP109979.1"/>
</dbReference>
<accession>A0ABD5YGQ8</accession>
<keyword evidence="1" id="KW-0472">Membrane</keyword>
<sequence>MVRASLVERYIELEQWVQNLSPARNAFLHGLMWAVMWTTLTAVFGSQSILGAVGIGVAGGVFYGWLCYSWGIPS</sequence>
<dbReference type="AlphaFoldDB" id="A0ABD5YGQ8"/>
<dbReference type="Proteomes" id="UP001596417">
    <property type="component" value="Unassembled WGS sequence"/>
</dbReference>
<keyword evidence="1" id="KW-1133">Transmembrane helix</keyword>
<feature type="transmembrane region" description="Helical" evidence="1">
    <location>
        <begin position="26"/>
        <end position="44"/>
    </location>
</feature>
<evidence type="ECO:0000313" key="3">
    <source>
        <dbReference type="Proteomes" id="UP001596417"/>
    </source>
</evidence>
<organism evidence="2 3">
    <name type="scientific">Halocatena marina</name>
    <dbReference type="NCBI Taxonomy" id="2934937"/>
    <lineage>
        <taxon>Archaea</taxon>
        <taxon>Methanobacteriati</taxon>
        <taxon>Methanobacteriota</taxon>
        <taxon>Stenosarchaea group</taxon>
        <taxon>Halobacteria</taxon>
        <taxon>Halobacteriales</taxon>
        <taxon>Natronomonadaceae</taxon>
        <taxon>Halocatena</taxon>
    </lineage>
</organism>
<evidence type="ECO:0000313" key="2">
    <source>
        <dbReference type="EMBL" id="MFC7188514.1"/>
    </source>
</evidence>
<protein>
    <submittedName>
        <fullName evidence="2">Uncharacterized protein</fullName>
    </submittedName>
</protein>
<reference evidence="2 3" key="1">
    <citation type="journal article" date="2019" name="Int. J. Syst. Evol. Microbiol.">
        <title>The Global Catalogue of Microorganisms (GCM) 10K type strain sequencing project: providing services to taxonomists for standard genome sequencing and annotation.</title>
        <authorList>
            <consortium name="The Broad Institute Genomics Platform"/>
            <consortium name="The Broad Institute Genome Sequencing Center for Infectious Disease"/>
            <person name="Wu L."/>
            <person name="Ma J."/>
        </authorList>
    </citation>
    <scope>NUCLEOTIDE SEQUENCE [LARGE SCALE GENOMIC DNA]</scope>
    <source>
        <strain evidence="2 3">RDMS1</strain>
    </source>
</reference>
<keyword evidence="3" id="KW-1185">Reference proteome</keyword>
<dbReference type="EMBL" id="JBHTAX010000001">
    <property type="protein sequence ID" value="MFC7188514.1"/>
    <property type="molecule type" value="Genomic_DNA"/>
</dbReference>
<evidence type="ECO:0000256" key="1">
    <source>
        <dbReference type="SAM" id="Phobius"/>
    </source>
</evidence>
<feature type="transmembrane region" description="Helical" evidence="1">
    <location>
        <begin position="49"/>
        <end position="71"/>
    </location>
</feature>
<keyword evidence="1" id="KW-0812">Transmembrane</keyword>
<name>A0ABD5YGQ8_9EURY</name>
<proteinExistence type="predicted"/>